<dbReference type="AlphaFoldDB" id="A0AAD8ZMC2"/>
<evidence type="ECO:0000256" key="3">
    <source>
        <dbReference type="ARBA" id="ARBA00022490"/>
    </source>
</evidence>
<comment type="subcellular location">
    <subcellularLocation>
        <location evidence="2">Cytoplasm</location>
        <location evidence="2">Cytosol</location>
    </subcellularLocation>
    <subcellularLocation>
        <location evidence="1">Cytoplasmic vesicle</location>
        <location evidence="1">Autophagosome</location>
    </subcellularLocation>
    <subcellularLocation>
        <location evidence="10">Nucleus</location>
        <location evidence="10">Nuclear body</location>
    </subcellularLocation>
</comment>
<evidence type="ECO:0000256" key="10">
    <source>
        <dbReference type="ARBA" id="ARBA00034306"/>
    </source>
</evidence>
<dbReference type="PANTHER" id="PTHR31671:SF2">
    <property type="entry name" value="TUMOR PROTEIN P53-INDUCIBLE NUCLEAR PROTEIN 2"/>
    <property type="match status" value="1"/>
</dbReference>
<dbReference type="Proteomes" id="UP001239994">
    <property type="component" value="Unassembled WGS sequence"/>
</dbReference>
<name>A0AAD8ZMC2_9TELE</name>
<dbReference type="EMBL" id="JAROKS010000008">
    <property type="protein sequence ID" value="KAK1801972.1"/>
    <property type="molecule type" value="Genomic_DNA"/>
</dbReference>
<evidence type="ECO:0000256" key="5">
    <source>
        <dbReference type="ARBA" id="ARBA00023015"/>
    </source>
</evidence>
<keyword evidence="9" id="KW-0968">Cytoplasmic vesicle</keyword>
<keyword evidence="6" id="KW-0010">Activator</keyword>
<organism evidence="12 13">
    <name type="scientific">Electrophorus voltai</name>
    <dbReference type="NCBI Taxonomy" id="2609070"/>
    <lineage>
        <taxon>Eukaryota</taxon>
        <taxon>Metazoa</taxon>
        <taxon>Chordata</taxon>
        <taxon>Craniata</taxon>
        <taxon>Vertebrata</taxon>
        <taxon>Euteleostomi</taxon>
        <taxon>Actinopterygii</taxon>
        <taxon>Neopterygii</taxon>
        <taxon>Teleostei</taxon>
        <taxon>Ostariophysi</taxon>
        <taxon>Gymnotiformes</taxon>
        <taxon>Gymnotoidei</taxon>
        <taxon>Gymnotidae</taxon>
        <taxon>Electrophorus</taxon>
    </lineage>
</organism>
<reference evidence="12" key="1">
    <citation type="submission" date="2023-03" db="EMBL/GenBank/DDBJ databases">
        <title>Electrophorus voltai genome.</title>
        <authorList>
            <person name="Bian C."/>
        </authorList>
    </citation>
    <scope>NUCLEOTIDE SEQUENCE</scope>
    <source>
        <strain evidence="12">CB-2022</strain>
        <tissue evidence="12">Muscle</tissue>
    </source>
</reference>
<evidence type="ECO:0000313" key="12">
    <source>
        <dbReference type="EMBL" id="KAK1801972.1"/>
    </source>
</evidence>
<gene>
    <name evidence="12" type="ORF">P4O66_022206</name>
</gene>
<dbReference type="GO" id="GO:0031410">
    <property type="term" value="C:cytoplasmic vesicle"/>
    <property type="evidence" value="ECO:0007669"/>
    <property type="project" value="UniProtKB-KW"/>
</dbReference>
<keyword evidence="13" id="KW-1185">Reference proteome</keyword>
<keyword evidence="4" id="KW-0072">Autophagy</keyword>
<dbReference type="InterPro" id="IPR029431">
    <property type="entry name" value="TP53INP"/>
</dbReference>
<evidence type="ECO:0000256" key="4">
    <source>
        <dbReference type="ARBA" id="ARBA00023006"/>
    </source>
</evidence>
<keyword evidence="5" id="KW-0805">Transcription regulation</keyword>
<feature type="non-terminal residue" evidence="12">
    <location>
        <position position="1"/>
    </location>
</feature>
<evidence type="ECO:0008006" key="14">
    <source>
        <dbReference type="Google" id="ProtNLM"/>
    </source>
</evidence>
<dbReference type="GO" id="GO:0016604">
    <property type="term" value="C:nuclear body"/>
    <property type="evidence" value="ECO:0007669"/>
    <property type="project" value="UniProtKB-SubCell"/>
</dbReference>
<dbReference type="GO" id="GO:0005829">
    <property type="term" value="C:cytosol"/>
    <property type="evidence" value="ECO:0007669"/>
    <property type="project" value="UniProtKB-SubCell"/>
</dbReference>
<keyword evidence="7" id="KW-0804">Transcription</keyword>
<evidence type="ECO:0000256" key="9">
    <source>
        <dbReference type="ARBA" id="ARBA00023329"/>
    </source>
</evidence>
<accession>A0AAD8ZMC2</accession>
<evidence type="ECO:0000256" key="1">
    <source>
        <dbReference type="ARBA" id="ARBA00004419"/>
    </source>
</evidence>
<dbReference type="GO" id="GO:0005776">
    <property type="term" value="C:autophagosome"/>
    <property type="evidence" value="ECO:0007669"/>
    <property type="project" value="UniProtKB-SubCell"/>
</dbReference>
<feature type="compositionally biased region" description="Low complexity" evidence="11">
    <location>
        <begin position="160"/>
        <end position="169"/>
    </location>
</feature>
<proteinExistence type="predicted"/>
<feature type="region of interest" description="Disordered" evidence="11">
    <location>
        <begin position="352"/>
        <end position="371"/>
    </location>
</feature>
<evidence type="ECO:0000256" key="2">
    <source>
        <dbReference type="ARBA" id="ARBA00004514"/>
    </source>
</evidence>
<dbReference type="GO" id="GO:0000045">
    <property type="term" value="P:autophagosome assembly"/>
    <property type="evidence" value="ECO:0007669"/>
    <property type="project" value="TreeGrafter"/>
</dbReference>
<sequence length="403" mass="42703">QGFPRHFSRYTSRLDGSGVQTPLTRPVSTRSAHAQDAFGFCPLTSASAMFQRLSNLLFGEVEVVSADLNGPKPCVTEADEEGWLLVNLPGKDCTMLGEGGAGAPAIAQSLPHSEFQRAESECDASNPSRTHGPAPSRCRSRRTRVGGALAAHPPSPSPSSAPCLGSPSPHVSEAVNALSGPARCMRGSAPVSPGSRGCMDESWFITPPPCFTAEGAPAQASPMEDLLIEHPSMSVYVASGNLSVVEQSAASLAGSVSTMSESALPPVARSSKPTRMARGAAHQALAKVTQASRVQRAKARVERRPLGRHRMQRQNHVCQQIPRHSAHTRNAFLHQPCQRGRRVCAVQGESRLMSRGAKRASPDQPPVPRADKPAVNAVIITGCAEEARSLAHFPWASNLTTSC</sequence>
<evidence type="ECO:0000256" key="11">
    <source>
        <dbReference type="SAM" id="MobiDB-lite"/>
    </source>
</evidence>
<keyword evidence="3" id="KW-0963">Cytoplasm</keyword>
<keyword evidence="8" id="KW-0539">Nucleus</keyword>
<protein>
    <recommendedName>
        <fullName evidence="14">Tumor protein p53 inducible nuclear protein 2</fullName>
    </recommendedName>
</protein>
<evidence type="ECO:0000313" key="13">
    <source>
        <dbReference type="Proteomes" id="UP001239994"/>
    </source>
</evidence>
<feature type="region of interest" description="Disordered" evidence="11">
    <location>
        <begin position="1"/>
        <end position="24"/>
    </location>
</feature>
<comment type="caution">
    <text evidence="12">The sequence shown here is derived from an EMBL/GenBank/DDBJ whole genome shotgun (WGS) entry which is preliminary data.</text>
</comment>
<evidence type="ECO:0000256" key="7">
    <source>
        <dbReference type="ARBA" id="ARBA00023163"/>
    </source>
</evidence>
<evidence type="ECO:0000256" key="8">
    <source>
        <dbReference type="ARBA" id="ARBA00023242"/>
    </source>
</evidence>
<evidence type="ECO:0000256" key="6">
    <source>
        <dbReference type="ARBA" id="ARBA00023159"/>
    </source>
</evidence>
<feature type="region of interest" description="Disordered" evidence="11">
    <location>
        <begin position="113"/>
        <end position="172"/>
    </location>
</feature>
<dbReference type="PANTHER" id="PTHR31671">
    <property type="entry name" value="DIABETES AND OBESITY REGULATED, ISOFORM G"/>
    <property type="match status" value="1"/>
</dbReference>
<dbReference type="Pfam" id="PF14839">
    <property type="entry name" value="DOR"/>
    <property type="match status" value="1"/>
</dbReference>
<dbReference type="GO" id="GO:0045893">
    <property type="term" value="P:positive regulation of DNA-templated transcription"/>
    <property type="evidence" value="ECO:0007669"/>
    <property type="project" value="TreeGrafter"/>
</dbReference>